<feature type="region of interest" description="Disordered" evidence="1">
    <location>
        <begin position="87"/>
        <end position="109"/>
    </location>
</feature>
<name>A0ABR9WR55_9FLAO</name>
<keyword evidence="2" id="KW-0472">Membrane</keyword>
<keyword evidence="4" id="KW-1185">Reference proteome</keyword>
<dbReference type="RefSeq" id="WP_194093604.1">
    <property type="nucleotide sequence ID" value="NZ_JADFTZ010000001.1"/>
</dbReference>
<feature type="transmembrane region" description="Helical" evidence="2">
    <location>
        <begin position="46"/>
        <end position="67"/>
    </location>
</feature>
<evidence type="ECO:0000313" key="3">
    <source>
        <dbReference type="EMBL" id="MBE9575721.1"/>
    </source>
</evidence>
<reference evidence="3 4" key="1">
    <citation type="submission" date="2020-10" db="EMBL/GenBank/DDBJ databases">
        <title>The genome sequence of Flavobacterium aquaticum 1Y8A.</title>
        <authorList>
            <person name="Liu Y."/>
        </authorList>
    </citation>
    <scope>NUCLEOTIDE SEQUENCE [LARGE SCALE GENOMIC DNA]</scope>
    <source>
        <strain evidence="3 4">1Y8A</strain>
    </source>
</reference>
<organism evidence="3 4">
    <name type="scientific">Flavobacterium proteolyticum</name>
    <dbReference type="NCBI Taxonomy" id="2911683"/>
    <lineage>
        <taxon>Bacteria</taxon>
        <taxon>Pseudomonadati</taxon>
        <taxon>Bacteroidota</taxon>
        <taxon>Flavobacteriia</taxon>
        <taxon>Flavobacteriales</taxon>
        <taxon>Flavobacteriaceae</taxon>
        <taxon>Flavobacterium</taxon>
    </lineage>
</organism>
<keyword evidence="2" id="KW-1133">Transmembrane helix</keyword>
<comment type="caution">
    <text evidence="3">The sequence shown here is derived from an EMBL/GenBank/DDBJ whole genome shotgun (WGS) entry which is preliminary data.</text>
</comment>
<keyword evidence="2" id="KW-0812">Transmembrane</keyword>
<accession>A0ABR9WR55</accession>
<dbReference type="EMBL" id="JADFTZ010000001">
    <property type="protein sequence ID" value="MBE9575721.1"/>
    <property type="molecule type" value="Genomic_DNA"/>
</dbReference>
<feature type="compositionally biased region" description="Low complexity" evidence="1">
    <location>
        <begin position="143"/>
        <end position="161"/>
    </location>
</feature>
<evidence type="ECO:0000313" key="4">
    <source>
        <dbReference type="Proteomes" id="UP000656274"/>
    </source>
</evidence>
<evidence type="ECO:0008006" key="5">
    <source>
        <dbReference type="Google" id="ProtNLM"/>
    </source>
</evidence>
<proteinExistence type="predicted"/>
<dbReference type="Proteomes" id="UP000656274">
    <property type="component" value="Unassembled WGS sequence"/>
</dbReference>
<feature type="compositionally biased region" description="Basic and acidic residues" evidence="1">
    <location>
        <begin position="87"/>
        <end position="102"/>
    </location>
</feature>
<protein>
    <recommendedName>
        <fullName evidence="5">Outer membrane protein beta-barrel domain-containing protein</fullName>
    </recommendedName>
</protein>
<evidence type="ECO:0000256" key="2">
    <source>
        <dbReference type="SAM" id="Phobius"/>
    </source>
</evidence>
<evidence type="ECO:0000256" key="1">
    <source>
        <dbReference type="SAM" id="MobiDB-lite"/>
    </source>
</evidence>
<gene>
    <name evidence="3" type="ORF">IM755_03280</name>
</gene>
<sequence length="553" mass="62623">MKEQKNIERLFQEKFKDFDAIPPQGSWDSIASKLNEKKKKKRVVPFWFQVSGIAASLLIIGTLIWNFQSEDNEIILNNNETVVGVDKENTTRGNSEKNKISSDNENNQNTIKENQTNALENNKKQFDSNLINLEKSNTKVVSNENQNTRSNKKNNNINLSGNKKRFYNNIKESNNIVVSNSKTNKTKRSKSSIKNNDNYNLIADNEDYKKTKLVSNKKTKNIISKKETIDSEKINSFFDKTETITNYVNTTNDSLTEKTSNRGSANVILTSVEDIINNDSTLVAEISSEINTLEVLLKEKEAGKNEDEKEKKKRDKWAISTNASPVYFNSLAEGSSLDQEFETNSKNYSTTYSYGVTGIYSISNKVSIRTGINNILFSYNTNDVVYESKLITSAASNNVETITRNAQGNNMNFYSKNSNQNSLNGDVENFTQENIGALKQNVNYIEVPVELSYKLLDKKFGIEVIGGMSTLFLNNNTVLLVTDGMEMNVGKANNLNNIHFSSNVGLGFKYNFWRSFNANFQPMFKYQINTFSENSGNFKPYFIGLYTGVSFSF</sequence>
<feature type="region of interest" description="Disordered" evidence="1">
    <location>
        <begin position="140"/>
        <end position="161"/>
    </location>
</feature>